<protein>
    <submittedName>
        <fullName evidence="1">Uncharacterized protein</fullName>
    </submittedName>
</protein>
<dbReference type="EMBL" id="GBXM01108686">
    <property type="protein sequence ID" value="JAG99890.1"/>
    <property type="molecule type" value="Transcribed_RNA"/>
</dbReference>
<sequence>MICTFGDQQTEPIYRIPKIGGCNYCVL</sequence>
<dbReference type="AlphaFoldDB" id="A0A0E9P5S3"/>
<reference evidence="1" key="1">
    <citation type="submission" date="2014-11" db="EMBL/GenBank/DDBJ databases">
        <authorList>
            <person name="Amaro Gonzalez C."/>
        </authorList>
    </citation>
    <scope>NUCLEOTIDE SEQUENCE</scope>
</reference>
<proteinExistence type="predicted"/>
<accession>A0A0E9P5S3</accession>
<evidence type="ECO:0000313" key="1">
    <source>
        <dbReference type="EMBL" id="JAG99890.1"/>
    </source>
</evidence>
<reference evidence="1" key="2">
    <citation type="journal article" date="2015" name="Fish Shellfish Immunol.">
        <title>Early steps in the European eel (Anguilla anguilla)-Vibrio vulnificus interaction in the gills: Role of the RtxA13 toxin.</title>
        <authorList>
            <person name="Callol A."/>
            <person name="Pajuelo D."/>
            <person name="Ebbesson L."/>
            <person name="Teles M."/>
            <person name="MacKenzie S."/>
            <person name="Amaro C."/>
        </authorList>
    </citation>
    <scope>NUCLEOTIDE SEQUENCE</scope>
</reference>
<name>A0A0E9P5S3_ANGAN</name>
<organism evidence="1">
    <name type="scientific">Anguilla anguilla</name>
    <name type="common">European freshwater eel</name>
    <name type="synonym">Muraena anguilla</name>
    <dbReference type="NCBI Taxonomy" id="7936"/>
    <lineage>
        <taxon>Eukaryota</taxon>
        <taxon>Metazoa</taxon>
        <taxon>Chordata</taxon>
        <taxon>Craniata</taxon>
        <taxon>Vertebrata</taxon>
        <taxon>Euteleostomi</taxon>
        <taxon>Actinopterygii</taxon>
        <taxon>Neopterygii</taxon>
        <taxon>Teleostei</taxon>
        <taxon>Anguilliformes</taxon>
        <taxon>Anguillidae</taxon>
        <taxon>Anguilla</taxon>
    </lineage>
</organism>